<keyword evidence="4" id="KW-1185">Reference proteome</keyword>
<name>A0A1I7A9S7_9ACTN</name>
<dbReference type="OrthoDB" id="5191452at2"/>
<accession>A0A1I7A9S7</accession>
<dbReference type="AlphaFoldDB" id="A0A1I7A9S7"/>
<dbReference type="Pfam" id="PF10756">
    <property type="entry name" value="bPH_6"/>
    <property type="match status" value="1"/>
</dbReference>
<gene>
    <name evidence="3" type="ORF">SAMN05660657_02562</name>
</gene>
<feature type="transmembrane region" description="Helical" evidence="1">
    <location>
        <begin position="59"/>
        <end position="79"/>
    </location>
</feature>
<feature type="domain" description="Low molecular weight protein antigen 6 PH" evidence="2">
    <location>
        <begin position="81"/>
        <end position="150"/>
    </location>
</feature>
<protein>
    <submittedName>
        <fullName evidence="3">PH domain-containing protein</fullName>
    </submittedName>
</protein>
<evidence type="ECO:0000313" key="4">
    <source>
        <dbReference type="Proteomes" id="UP000199546"/>
    </source>
</evidence>
<organism evidence="3 4">
    <name type="scientific">Geodermatophilus amargosae</name>
    <dbReference type="NCBI Taxonomy" id="1296565"/>
    <lineage>
        <taxon>Bacteria</taxon>
        <taxon>Bacillati</taxon>
        <taxon>Actinomycetota</taxon>
        <taxon>Actinomycetes</taxon>
        <taxon>Geodermatophilales</taxon>
        <taxon>Geodermatophilaceae</taxon>
        <taxon>Geodermatophilus</taxon>
    </lineage>
</organism>
<keyword evidence="1" id="KW-0812">Transmembrane</keyword>
<dbReference type="EMBL" id="FPBA01000008">
    <property type="protein sequence ID" value="SFT71600.1"/>
    <property type="molecule type" value="Genomic_DNA"/>
</dbReference>
<feature type="transmembrane region" description="Helical" evidence="1">
    <location>
        <begin position="25"/>
        <end position="47"/>
    </location>
</feature>
<evidence type="ECO:0000256" key="1">
    <source>
        <dbReference type="SAM" id="Phobius"/>
    </source>
</evidence>
<dbReference type="STRING" id="1296565.SAMN05660657_02562"/>
<keyword evidence="1" id="KW-1133">Transmembrane helix</keyword>
<sequence length="171" mass="17756">MTGWDHGGVPAPSAVPARVSAVPRVLRVVCALLAVAVVTVMVVVALYTQPSSALNPFDTADRVAIGGVGVFVGAAILALGRSRVDADASGIRVRNVVGGRTLPWEAVRGVRFDRKAWWATLELSNGDAISMTALQAVDGERAAGAVEGLRALLEADRAARPAPARGPLLWD</sequence>
<dbReference type="InterPro" id="IPR019692">
    <property type="entry name" value="CFP-6_PH"/>
</dbReference>
<evidence type="ECO:0000313" key="3">
    <source>
        <dbReference type="EMBL" id="SFT71600.1"/>
    </source>
</evidence>
<evidence type="ECO:0000259" key="2">
    <source>
        <dbReference type="Pfam" id="PF10756"/>
    </source>
</evidence>
<dbReference type="Proteomes" id="UP000199546">
    <property type="component" value="Unassembled WGS sequence"/>
</dbReference>
<reference evidence="4" key="1">
    <citation type="submission" date="2016-10" db="EMBL/GenBank/DDBJ databases">
        <authorList>
            <person name="Varghese N."/>
            <person name="Submissions S."/>
        </authorList>
    </citation>
    <scope>NUCLEOTIDE SEQUENCE [LARGE SCALE GENOMIC DNA]</scope>
    <source>
        <strain evidence="4">DSM 46136</strain>
    </source>
</reference>
<proteinExistence type="predicted"/>
<keyword evidence="1" id="KW-0472">Membrane</keyword>